<dbReference type="EMBL" id="BTRK01000002">
    <property type="protein sequence ID" value="GMR35281.1"/>
    <property type="molecule type" value="Genomic_DNA"/>
</dbReference>
<proteinExistence type="predicted"/>
<sequence>LLLLALCRPSSPSIGCSITKDSPVTRLLALSSLSPPLHSLLVMGLRLSSLALRPICRLLSITPANESRSSFRR</sequence>
<name>A0AAN4Z8X5_9BILA</name>
<evidence type="ECO:0000313" key="2">
    <source>
        <dbReference type="EMBL" id="GMR35281.1"/>
    </source>
</evidence>
<reference evidence="1" key="2">
    <citation type="submission" date="2023-06" db="EMBL/GenBank/DDBJ databases">
        <title>Genome assembly of Pristionchus species.</title>
        <authorList>
            <person name="Yoshida K."/>
            <person name="Sommer R.J."/>
        </authorList>
    </citation>
    <scope>NUCLEOTIDE SEQUENCE</scope>
    <source>
        <strain evidence="1 3">RS5460</strain>
    </source>
</reference>
<keyword evidence="3" id="KW-1185">Reference proteome</keyword>
<evidence type="ECO:0000313" key="1">
    <source>
        <dbReference type="EMBL" id="GMR35279.1"/>
    </source>
</evidence>
<evidence type="ECO:0000313" key="3">
    <source>
        <dbReference type="Proteomes" id="UP001328107"/>
    </source>
</evidence>
<comment type="caution">
    <text evidence="1">The sequence shown here is derived from an EMBL/GenBank/DDBJ whole genome shotgun (WGS) entry which is preliminary data.</text>
</comment>
<organism evidence="1 3">
    <name type="scientific">Pristionchus mayeri</name>
    <dbReference type="NCBI Taxonomy" id="1317129"/>
    <lineage>
        <taxon>Eukaryota</taxon>
        <taxon>Metazoa</taxon>
        <taxon>Ecdysozoa</taxon>
        <taxon>Nematoda</taxon>
        <taxon>Chromadorea</taxon>
        <taxon>Rhabditida</taxon>
        <taxon>Rhabditina</taxon>
        <taxon>Diplogasteromorpha</taxon>
        <taxon>Diplogasteroidea</taxon>
        <taxon>Neodiplogasteridae</taxon>
        <taxon>Pristionchus</taxon>
    </lineage>
</organism>
<dbReference type="AlphaFoldDB" id="A0AAN4Z8X5"/>
<dbReference type="EMBL" id="BTRK01000002">
    <property type="protein sequence ID" value="GMR35279.1"/>
    <property type="molecule type" value="Genomic_DNA"/>
</dbReference>
<accession>A0AAN4Z8X5</accession>
<feature type="non-terminal residue" evidence="1">
    <location>
        <position position="1"/>
    </location>
</feature>
<dbReference type="Proteomes" id="UP001328107">
    <property type="component" value="Unassembled WGS sequence"/>
</dbReference>
<protein>
    <submittedName>
        <fullName evidence="1">Uncharacterized protein</fullName>
    </submittedName>
</protein>
<gene>
    <name evidence="1" type="ORF">PMAYCL1PPCAC_05474</name>
    <name evidence="2" type="ORF">PMAYCL1PPCAC_05476</name>
</gene>
<reference evidence="3" key="1">
    <citation type="submission" date="2022-10" db="EMBL/GenBank/DDBJ databases">
        <title>Genome assembly of Pristionchus species.</title>
        <authorList>
            <person name="Yoshida K."/>
            <person name="Sommer R.J."/>
        </authorList>
    </citation>
    <scope>NUCLEOTIDE SEQUENCE [LARGE SCALE GENOMIC DNA]</scope>
    <source>
        <strain evidence="3">RS5460</strain>
    </source>
</reference>